<dbReference type="SUPFAM" id="SSF143100">
    <property type="entry name" value="TTHA1013/TTHA0281-like"/>
    <property type="match status" value="1"/>
</dbReference>
<evidence type="ECO:0000313" key="1">
    <source>
        <dbReference type="EMBL" id="GAX62962.1"/>
    </source>
</evidence>
<dbReference type="Gene3D" id="3.30.160.250">
    <property type="match status" value="1"/>
</dbReference>
<organism evidence="1 2">
    <name type="scientific">Candidatus Scalindua japonica</name>
    <dbReference type="NCBI Taxonomy" id="1284222"/>
    <lineage>
        <taxon>Bacteria</taxon>
        <taxon>Pseudomonadati</taxon>
        <taxon>Planctomycetota</taxon>
        <taxon>Candidatus Brocadiia</taxon>
        <taxon>Candidatus Brocadiales</taxon>
        <taxon>Candidatus Scalinduaceae</taxon>
        <taxon>Candidatus Scalindua</taxon>
    </lineage>
</organism>
<comment type="caution">
    <text evidence="1">The sequence shown here is derived from an EMBL/GenBank/DDBJ whole genome shotgun (WGS) entry which is preliminary data.</text>
</comment>
<evidence type="ECO:0008006" key="3">
    <source>
        <dbReference type="Google" id="ProtNLM"/>
    </source>
</evidence>
<dbReference type="AlphaFoldDB" id="A0A286U4A4"/>
<accession>A0A286U4A4</accession>
<reference evidence="2" key="1">
    <citation type="journal article" date="2017" name="Environ. Microbiol. Rep.">
        <title>Genetic Diversity of Marine Anaerobic Ammonium-Oxidizing Bacteria as Revealed by Genomic and Proteomic Analyses of 'Candidatus Scalindua japonica'.</title>
        <authorList>
            <person name="Oshiki M."/>
            <person name="Mizuto K."/>
            <person name="Kimura Z."/>
            <person name="Kindaichi T."/>
            <person name="Satoh H."/>
            <person name="Okabe S."/>
        </authorList>
    </citation>
    <scope>NUCLEOTIDE SEQUENCE [LARGE SCALE GENOMIC DNA]</scope>
    <source>
        <strain evidence="2">husup-a2</strain>
    </source>
</reference>
<dbReference type="RefSeq" id="WP_096896353.1">
    <property type="nucleotide sequence ID" value="NZ_BAOS01000045.1"/>
</dbReference>
<proteinExistence type="predicted"/>
<protein>
    <recommendedName>
        <fullName evidence="3">HicB-like antitoxin of toxin-antitoxin system domain-containing protein</fullName>
    </recommendedName>
</protein>
<dbReference type="OrthoDB" id="425860at2"/>
<gene>
    <name evidence="1" type="ORF">SCALIN_C45_0120</name>
</gene>
<dbReference type="EMBL" id="BAOS01000045">
    <property type="protein sequence ID" value="GAX62962.1"/>
    <property type="molecule type" value="Genomic_DNA"/>
</dbReference>
<evidence type="ECO:0000313" key="2">
    <source>
        <dbReference type="Proteomes" id="UP000218542"/>
    </source>
</evidence>
<keyword evidence="2" id="KW-1185">Reference proteome</keyword>
<sequence length="101" mass="11684">MLAENEYTVIMRKSKLEYVAICLELNVSASGVDLADAEKNLKNAIEIYLEDIKEHQETVVEPITVKELIEFLRDTEPEWHGKSGDTLYFRPFEVHEVPVYV</sequence>
<dbReference type="InterPro" id="IPR035069">
    <property type="entry name" value="TTHA1013/TTHA0281-like"/>
</dbReference>
<dbReference type="Proteomes" id="UP000218542">
    <property type="component" value="Unassembled WGS sequence"/>
</dbReference>
<name>A0A286U4A4_9BACT</name>